<dbReference type="FunFam" id="1.10.10.60:FF:000273">
    <property type="entry name" value="MIS18 binding protein 1"/>
    <property type="match status" value="1"/>
</dbReference>
<dbReference type="Pfam" id="PF00249">
    <property type="entry name" value="Myb_DNA-binding"/>
    <property type="match status" value="1"/>
</dbReference>
<evidence type="ECO:0000256" key="17">
    <source>
        <dbReference type="SAM" id="MobiDB-lite"/>
    </source>
</evidence>
<evidence type="ECO:0000256" key="5">
    <source>
        <dbReference type="ARBA" id="ARBA00022499"/>
    </source>
</evidence>
<dbReference type="GO" id="GO:0000775">
    <property type="term" value="C:chromosome, centromeric region"/>
    <property type="evidence" value="ECO:0007669"/>
    <property type="project" value="UniProtKB-SubCell"/>
</dbReference>
<evidence type="ECO:0000256" key="8">
    <source>
        <dbReference type="ARBA" id="ARBA00022776"/>
    </source>
</evidence>
<keyword evidence="13" id="KW-0137">Centromere</keyword>
<evidence type="ECO:0000256" key="10">
    <source>
        <dbReference type="ARBA" id="ARBA00023125"/>
    </source>
</evidence>
<dbReference type="AlphaFoldDB" id="A0A8C5LES9"/>
<evidence type="ECO:0000313" key="19">
    <source>
        <dbReference type="Ensembl" id="ENSJJAP00000023155.1"/>
    </source>
</evidence>
<evidence type="ECO:0000256" key="14">
    <source>
        <dbReference type="ARBA" id="ARBA00063953"/>
    </source>
</evidence>
<dbReference type="SMART" id="SM00717">
    <property type="entry name" value="SANT"/>
    <property type="match status" value="1"/>
</dbReference>
<comment type="subcellular location">
    <subcellularLocation>
        <location evidence="3">Chromosome</location>
        <location evidence="3">Centromere</location>
    </subcellularLocation>
    <subcellularLocation>
        <location evidence="2">Nucleus</location>
    </subcellularLocation>
</comment>
<reference evidence="19" key="2">
    <citation type="submission" date="2025-09" db="UniProtKB">
        <authorList>
            <consortium name="Ensembl"/>
        </authorList>
    </citation>
    <scope>IDENTIFICATION</scope>
</reference>
<feature type="region of interest" description="Disordered" evidence="17">
    <location>
        <begin position="942"/>
        <end position="962"/>
    </location>
</feature>
<dbReference type="SUPFAM" id="SSF46689">
    <property type="entry name" value="Homeodomain-like"/>
    <property type="match status" value="1"/>
</dbReference>
<evidence type="ECO:0000256" key="11">
    <source>
        <dbReference type="ARBA" id="ARBA00023242"/>
    </source>
</evidence>
<keyword evidence="20" id="KW-1185">Reference proteome</keyword>
<evidence type="ECO:0000256" key="13">
    <source>
        <dbReference type="ARBA" id="ARBA00023328"/>
    </source>
</evidence>
<keyword evidence="8" id="KW-0498">Mitosis</keyword>
<name>A0A8C5LES9_JACJA</name>
<keyword evidence="11" id="KW-0539">Nucleus</keyword>
<feature type="compositionally biased region" description="Basic and acidic residues" evidence="17">
    <location>
        <begin position="444"/>
        <end position="461"/>
    </location>
</feature>
<keyword evidence="6" id="KW-0597">Phosphoprotein</keyword>
<dbReference type="Ensembl" id="ENSJJAT00000029728.1">
    <property type="protein sequence ID" value="ENSJJAP00000023155.1"/>
    <property type="gene ID" value="ENSJJAG00000022998.1"/>
</dbReference>
<feature type="compositionally biased region" description="Polar residues" evidence="17">
    <location>
        <begin position="464"/>
        <end position="476"/>
    </location>
</feature>
<sequence>MIITPLKHPGNHLSSVTSPKRNMLMDAVFIDNIPPGTLTPVKDLVKYQNSSLKFNGHKKNQFLKMATSNNRGIFQSTLLSDAVASSICLDVSAINPSKDVLRNEANYDSPGKIFQRMKEKVQREKQEQVSRNISMLESPKRERNKTFPSHRDEKRQLQHTYICEAKNRSFQSGNELPTLNQEQENISVAGFSNKELTRAQLTEQILQVREDTVETTMFKKNTFVLEDVDSAYKNFKTTTIKTLNANCVPIKNGNQSVVPDSEITEGSSQETKEHSGKTVSRGTRLQDSMKDTCKIILASPRLHVTIPRRSPRNVTNSSPTIINDAKKLQTITNEVKKSQVIQLQEWMIKVINDNTAICVEGKLVDMTNIYWHSNVIIQRIKHNELRTLSGNIYILKGLIDQISMKEAGYPYCLTRKFMFGFPKNWKEHIDNFLEQLRKKVREKQKTASFDRDKGKSMKSDEENQTNVLQKASTSSDINCDNPELHISNDILNSRQQFSSDKTRKHVNISQKEAYVLLTPLKSKAVIEQRCMKYNLSSENIKAITEVSVPKFKEDQVDEAVRNTFEHSVVHKSKTMEDCNDCNLHTVNQKISMPNHKNEQQMDSNNVKKNTRLNKNANKAVVSYSHQFSSDFSSEESETEKIIRIKKTRAKTTNKRVVHPRRNAGNTTKDILLISDSESETEIYIKRKKARSSAKETLPKSDVRKDFPIGKGMKSDKLNRQPLKCLPGLADEEEWNEEELQKLHCAFASFPKHKPGFWSDIAMAVGSRTAKECQMKYMEDPQENGSRKHVSKKKQANSKVQNDENLADKKQTVKITAKVGTLKRKQQMRDFLEQLPKDDHDDFFSDTPLCNQGVMLPSFQYSQDDDFLSNMDRNPASPSSVIFPLAKTPQCQHVSPGMLASIKRDDCDKYVYHMQKEGKKYGNSNGGLVWGNIKKKKIATDFSSPTTRRKTRFNQDLGENSGIGKLFTDAMESLDEEEQDYYFSSSD</sequence>
<comment type="subunit">
    <text evidence="14">Interacts with SP1. Interacts with MIS18A. Identified in a complex containing MIS18A, OIP5/MIS18B, MIS18BP1, RBBP7 and RBBP4. Interacts with KAT7/HBO1. Interacts (via N-terminus) with FLNA (via N-terminus).</text>
</comment>
<dbReference type="GeneTree" id="ENSGT00390000007395"/>
<evidence type="ECO:0000256" key="15">
    <source>
        <dbReference type="ARBA" id="ARBA00069467"/>
    </source>
</evidence>
<keyword evidence="4" id="KW-0158">Chromosome</keyword>
<keyword evidence="9" id="KW-0832">Ubl conjugation</keyword>
<feature type="compositionally biased region" description="Basic residues" evidence="17">
    <location>
        <begin position="786"/>
        <end position="795"/>
    </location>
</feature>
<dbReference type="InterPro" id="IPR009057">
    <property type="entry name" value="Homeodomain-like_sf"/>
</dbReference>
<evidence type="ECO:0000313" key="20">
    <source>
        <dbReference type="Proteomes" id="UP000694385"/>
    </source>
</evidence>
<evidence type="ECO:0000256" key="6">
    <source>
        <dbReference type="ARBA" id="ARBA00022553"/>
    </source>
</evidence>
<evidence type="ECO:0000256" key="4">
    <source>
        <dbReference type="ARBA" id="ARBA00022454"/>
    </source>
</evidence>
<keyword evidence="7" id="KW-0132">Cell division</keyword>
<dbReference type="Pfam" id="PF09133">
    <property type="entry name" value="SANTA"/>
    <property type="match status" value="1"/>
</dbReference>
<dbReference type="GO" id="GO:0098654">
    <property type="term" value="C:CENP-A recruiting complex"/>
    <property type="evidence" value="ECO:0007669"/>
    <property type="project" value="Ensembl"/>
</dbReference>
<evidence type="ECO:0000256" key="1">
    <source>
        <dbReference type="ARBA" id="ARBA00003694"/>
    </source>
</evidence>
<reference evidence="19" key="1">
    <citation type="submission" date="2025-08" db="UniProtKB">
        <authorList>
            <consortium name="Ensembl"/>
        </authorList>
    </citation>
    <scope>IDENTIFICATION</scope>
</reference>
<dbReference type="InterPro" id="IPR001005">
    <property type="entry name" value="SANT/Myb"/>
</dbReference>
<evidence type="ECO:0000256" key="7">
    <source>
        <dbReference type="ARBA" id="ARBA00022618"/>
    </source>
</evidence>
<keyword evidence="12" id="KW-0131">Cell cycle</keyword>
<dbReference type="Proteomes" id="UP000694385">
    <property type="component" value="Unassembled WGS sequence"/>
</dbReference>
<feature type="compositionally biased region" description="Polar residues" evidence="17">
    <location>
        <begin position="256"/>
        <end position="269"/>
    </location>
</feature>
<dbReference type="GO" id="GO:0003677">
    <property type="term" value="F:DNA binding"/>
    <property type="evidence" value="ECO:0007669"/>
    <property type="project" value="UniProtKB-KW"/>
</dbReference>
<dbReference type="InterPro" id="IPR015216">
    <property type="entry name" value="SANTA"/>
</dbReference>
<keyword evidence="5" id="KW-1017">Isopeptide bond</keyword>
<keyword evidence="10" id="KW-0238">DNA-binding</keyword>
<evidence type="ECO:0000256" key="9">
    <source>
        <dbReference type="ARBA" id="ARBA00022843"/>
    </source>
</evidence>
<dbReference type="InterPro" id="IPR039110">
    <property type="entry name" value="KNL2-like"/>
</dbReference>
<evidence type="ECO:0000256" key="3">
    <source>
        <dbReference type="ARBA" id="ARBA00004584"/>
    </source>
</evidence>
<feature type="region of interest" description="Disordered" evidence="17">
    <location>
        <begin position="778"/>
        <end position="805"/>
    </location>
</feature>
<protein>
    <recommendedName>
        <fullName evidence="15">Mis18-binding protein 1</fullName>
    </recommendedName>
    <alternativeName>
        <fullName evidence="16">Kinetochore-associated protein KNL-2 homolog</fullName>
    </alternativeName>
</protein>
<feature type="domain" description="Myb-like" evidence="18">
    <location>
        <begin position="734"/>
        <end position="776"/>
    </location>
</feature>
<evidence type="ECO:0000256" key="12">
    <source>
        <dbReference type="ARBA" id="ARBA00023306"/>
    </source>
</evidence>
<organism evidence="19 20">
    <name type="scientific">Jaculus jaculus</name>
    <name type="common">Lesser Egyptian jerboa</name>
    <dbReference type="NCBI Taxonomy" id="51337"/>
    <lineage>
        <taxon>Eukaryota</taxon>
        <taxon>Metazoa</taxon>
        <taxon>Chordata</taxon>
        <taxon>Craniata</taxon>
        <taxon>Vertebrata</taxon>
        <taxon>Euteleostomi</taxon>
        <taxon>Mammalia</taxon>
        <taxon>Eutheria</taxon>
        <taxon>Euarchontoglires</taxon>
        <taxon>Glires</taxon>
        <taxon>Rodentia</taxon>
        <taxon>Myomorpha</taxon>
        <taxon>Dipodoidea</taxon>
        <taxon>Dipodidae</taxon>
        <taxon>Dipodinae</taxon>
        <taxon>Jaculus</taxon>
    </lineage>
</organism>
<evidence type="ECO:0000256" key="2">
    <source>
        <dbReference type="ARBA" id="ARBA00004123"/>
    </source>
</evidence>
<dbReference type="CDD" id="cd00167">
    <property type="entry name" value="SANT"/>
    <property type="match status" value="1"/>
</dbReference>
<feature type="region of interest" description="Disordered" evidence="17">
    <location>
        <begin position="444"/>
        <end position="476"/>
    </location>
</feature>
<dbReference type="OMA" id="HSNCQNK"/>
<gene>
    <name evidence="19" type="primary">Mis18bp1</name>
</gene>
<accession>A0A8C5LES9</accession>
<evidence type="ECO:0000256" key="16">
    <source>
        <dbReference type="ARBA" id="ARBA00079617"/>
    </source>
</evidence>
<feature type="region of interest" description="Disordered" evidence="17">
    <location>
        <begin position="692"/>
        <end position="713"/>
    </location>
</feature>
<proteinExistence type="predicted"/>
<comment type="function">
    <text evidence="1">Required for recruitment of CENPA to centromeres and normal chromosome segregation during mitosis.</text>
</comment>
<dbReference type="PANTHER" id="PTHR16124">
    <property type="entry name" value="MIS18-BINDING PROTEIN 1"/>
    <property type="match status" value="1"/>
</dbReference>
<feature type="region of interest" description="Disordered" evidence="17">
    <location>
        <begin position="256"/>
        <end position="283"/>
    </location>
</feature>
<dbReference type="Gene3D" id="1.10.10.60">
    <property type="entry name" value="Homeodomain-like"/>
    <property type="match status" value="1"/>
</dbReference>
<dbReference type="PANTHER" id="PTHR16124:SF3">
    <property type="entry name" value="MIS18-BINDING PROTEIN 1"/>
    <property type="match status" value="1"/>
</dbReference>
<evidence type="ECO:0000259" key="18">
    <source>
        <dbReference type="PROSITE" id="PS50090"/>
    </source>
</evidence>
<dbReference type="GO" id="GO:0051301">
    <property type="term" value="P:cell division"/>
    <property type="evidence" value="ECO:0007669"/>
    <property type="project" value="UniProtKB-KW"/>
</dbReference>
<dbReference type="PROSITE" id="PS50090">
    <property type="entry name" value="MYB_LIKE"/>
    <property type="match status" value="1"/>
</dbReference>